<evidence type="ECO:0000256" key="7">
    <source>
        <dbReference type="ARBA" id="ARBA00022927"/>
    </source>
</evidence>
<evidence type="ECO:0000256" key="10">
    <source>
        <dbReference type="ARBA" id="ARBA00023329"/>
    </source>
</evidence>
<dbReference type="PANTHER" id="PTHR10805:SF0">
    <property type="entry name" value="COATOMER SUBUNIT EPSILON"/>
    <property type="match status" value="1"/>
</dbReference>
<dbReference type="InterPro" id="IPR006822">
    <property type="entry name" value="Coatomer_esu"/>
</dbReference>
<evidence type="ECO:0000256" key="4">
    <source>
        <dbReference type="ARBA" id="ARBA00022448"/>
    </source>
</evidence>
<dbReference type="Pfam" id="PF04733">
    <property type="entry name" value="Coatomer_E"/>
    <property type="match status" value="1"/>
</dbReference>
<evidence type="ECO:0000256" key="3">
    <source>
        <dbReference type="ARBA" id="ARBA00008827"/>
    </source>
</evidence>
<sequence length="280" mass="31727">MDELRNRYYLGYFEQCCNSAMQHQSLADGDVSTLSIRAKACLYPLLLSEYEGLIDSRDVGKSIVGIFSHLKKTTYPPDRKVFLDNLLKMSSMGDLDSKCMIASIFEAEADYSTAFKLCAAESIELLTLEIFIMIKLGYIAAAEALVNKLDDEEILGKLTTAWIRLATGSYKEAYLTFGDIQGICNDEDTKEYSSVTILNGKAIANMQRRMWPEALEDLEKAYVQNPTDENTLANLVCCHRNLLNEPKALSYYNILLESHDDHMLVLKTKQLEDTFDNFRI</sequence>
<keyword evidence="8" id="KW-0333">Golgi apparatus</keyword>
<dbReference type="Proteomes" id="UP000823046">
    <property type="component" value="Unassembled WGS sequence"/>
</dbReference>
<evidence type="ECO:0000256" key="9">
    <source>
        <dbReference type="ARBA" id="ARBA00023136"/>
    </source>
</evidence>
<evidence type="ECO:0000256" key="5">
    <source>
        <dbReference type="ARBA" id="ARBA00022490"/>
    </source>
</evidence>
<organism evidence="11 12">
    <name type="scientific">Cardiosporidium cionae</name>
    <dbReference type="NCBI Taxonomy" id="476202"/>
    <lineage>
        <taxon>Eukaryota</taxon>
        <taxon>Sar</taxon>
        <taxon>Alveolata</taxon>
        <taxon>Apicomplexa</taxon>
        <taxon>Aconoidasida</taxon>
        <taxon>Nephromycida</taxon>
        <taxon>Cardiosporidium</taxon>
    </lineage>
</organism>
<evidence type="ECO:0000256" key="2">
    <source>
        <dbReference type="ARBA" id="ARBA00004347"/>
    </source>
</evidence>
<evidence type="ECO:0000313" key="12">
    <source>
        <dbReference type="Proteomes" id="UP000823046"/>
    </source>
</evidence>
<keyword evidence="4" id="KW-0813">Transport</keyword>
<protein>
    <submittedName>
        <fullName evidence="11">Coatomer epsilon subunit protein</fullName>
    </submittedName>
</protein>
<name>A0ABQ7JB84_9APIC</name>
<keyword evidence="7" id="KW-0653">Protein transport</keyword>
<dbReference type="PANTHER" id="PTHR10805">
    <property type="entry name" value="COATOMER SUBUNIT EPSILON"/>
    <property type="match status" value="1"/>
</dbReference>
<evidence type="ECO:0000313" key="11">
    <source>
        <dbReference type="EMBL" id="KAF8821271.1"/>
    </source>
</evidence>
<evidence type="ECO:0000256" key="1">
    <source>
        <dbReference type="ARBA" id="ARBA00004255"/>
    </source>
</evidence>
<evidence type="ECO:0000256" key="6">
    <source>
        <dbReference type="ARBA" id="ARBA00022892"/>
    </source>
</evidence>
<comment type="caution">
    <text evidence="11">The sequence shown here is derived from an EMBL/GenBank/DDBJ whole genome shotgun (WGS) entry which is preliminary data.</text>
</comment>
<accession>A0ABQ7JB84</accession>
<evidence type="ECO:0000256" key="8">
    <source>
        <dbReference type="ARBA" id="ARBA00023034"/>
    </source>
</evidence>
<keyword evidence="6" id="KW-0931">ER-Golgi transport</keyword>
<proteinExistence type="inferred from homology"/>
<keyword evidence="5" id="KW-0963">Cytoplasm</keyword>
<dbReference type="SUPFAM" id="SSF48452">
    <property type="entry name" value="TPR-like"/>
    <property type="match status" value="1"/>
</dbReference>
<comment type="similarity">
    <text evidence="3">Belongs to the COPE family.</text>
</comment>
<keyword evidence="9" id="KW-0472">Membrane</keyword>
<keyword evidence="12" id="KW-1185">Reference proteome</keyword>
<dbReference type="Gene3D" id="1.25.40.10">
    <property type="entry name" value="Tetratricopeptide repeat domain"/>
    <property type="match status" value="1"/>
</dbReference>
<comment type="subcellular location">
    <subcellularLocation>
        <location evidence="2">Cytoplasmic vesicle</location>
        <location evidence="2">COPI-coated vesicle membrane</location>
        <topology evidence="2">Peripheral membrane protein</topology>
        <orientation evidence="2">Cytoplasmic side</orientation>
    </subcellularLocation>
    <subcellularLocation>
        <location evidence="1">Golgi apparatus membrane</location>
        <topology evidence="1">Peripheral membrane protein</topology>
        <orientation evidence="1">Cytoplasmic side</orientation>
    </subcellularLocation>
</comment>
<gene>
    <name evidence="11" type="ORF">IE077_002236</name>
</gene>
<reference evidence="11 12" key="1">
    <citation type="journal article" date="2020" name="bioRxiv">
        <title>Metabolic contributions of an alphaproteobacterial endosymbiont in the apicomplexan Cardiosporidium cionae.</title>
        <authorList>
            <person name="Hunter E.S."/>
            <person name="Paight C.J."/>
            <person name="Lane C.E."/>
        </authorList>
    </citation>
    <scope>NUCLEOTIDE SEQUENCE [LARGE SCALE GENOMIC DNA]</scope>
    <source>
        <strain evidence="11">ESH_2018</strain>
    </source>
</reference>
<keyword evidence="10" id="KW-0968">Cytoplasmic vesicle</keyword>
<dbReference type="InterPro" id="IPR011990">
    <property type="entry name" value="TPR-like_helical_dom_sf"/>
</dbReference>
<dbReference type="EMBL" id="JADAQX010000202">
    <property type="protein sequence ID" value="KAF8821271.1"/>
    <property type="molecule type" value="Genomic_DNA"/>
</dbReference>